<sequence>MPSGHPSPYRAAIRAYYLLAGGAAFCYALAFTVSSVYRIEWARLDPLQLVLVGTALELTIFLAEVPTGALADLRGRRLSILVGLVLVGFGFLLEGAMPVFATIVLAQVLWGIGYTFTSGADKAWIVDEVGEDLVAPVFLRAAQAAQVGALAGIVLSALLASLRLNLPILASGVLFLALASALRWLMPERRFQPGAHDGDAIWAVFRTTLTRGLQVTHRHPVLLLLLGVGALWGLASEGFDRLWALHLLQEVTLPTLGPLAPVAWFGVIQAVTLVLSLVVTELTRRRLETGSYAAIARALTLLTGLQFVAMLIFAASGQLPLALMSYWSVMLLRQVTEPLHAALINHGVPSTVRATVLSISSQSDAIGQIAGGPLIGLVGLHISVRAALGTSAAALVPALLTLVLVTRRQRALLPGSTVECVAETARAAEDAAS</sequence>
<feature type="transmembrane region" description="Helical" evidence="4">
    <location>
        <begin position="221"/>
        <end position="239"/>
    </location>
</feature>
<dbReference type="GO" id="GO:0022857">
    <property type="term" value="F:transmembrane transporter activity"/>
    <property type="evidence" value="ECO:0007669"/>
    <property type="project" value="InterPro"/>
</dbReference>
<feature type="transmembrane region" description="Helical" evidence="4">
    <location>
        <begin position="49"/>
        <end position="71"/>
    </location>
</feature>
<dbReference type="InterPro" id="IPR036259">
    <property type="entry name" value="MFS_trans_sf"/>
</dbReference>
<evidence type="ECO:0000256" key="4">
    <source>
        <dbReference type="SAM" id="Phobius"/>
    </source>
</evidence>
<comment type="caution">
    <text evidence="6">The sequence shown here is derived from an EMBL/GenBank/DDBJ whole genome shotgun (WGS) entry which is preliminary data.</text>
</comment>
<feature type="transmembrane region" description="Helical" evidence="4">
    <location>
        <begin position="292"/>
        <end position="315"/>
    </location>
</feature>
<organism evidence="6">
    <name type="scientific">Thermorudis peleae</name>
    <dbReference type="NCBI Taxonomy" id="1382356"/>
    <lineage>
        <taxon>Bacteria</taxon>
        <taxon>Pseudomonadati</taxon>
        <taxon>Thermomicrobiota</taxon>
        <taxon>Thermomicrobia</taxon>
        <taxon>Thermomicrobia incertae sedis</taxon>
        <taxon>Thermorudis</taxon>
    </lineage>
</organism>
<keyword evidence="2 4" id="KW-1133">Transmembrane helix</keyword>
<evidence type="ECO:0000256" key="3">
    <source>
        <dbReference type="ARBA" id="ARBA00023136"/>
    </source>
</evidence>
<evidence type="ECO:0000256" key="1">
    <source>
        <dbReference type="ARBA" id="ARBA00022692"/>
    </source>
</evidence>
<keyword evidence="3 4" id="KW-0472">Membrane</keyword>
<proteinExistence type="predicted"/>
<dbReference type="EMBL" id="DSIY01000117">
    <property type="protein sequence ID" value="HEG90783.1"/>
    <property type="molecule type" value="Genomic_DNA"/>
</dbReference>
<keyword evidence="1 4" id="KW-0812">Transmembrane</keyword>
<dbReference type="InterPro" id="IPR011701">
    <property type="entry name" value="MFS"/>
</dbReference>
<evidence type="ECO:0000256" key="2">
    <source>
        <dbReference type="ARBA" id="ARBA00022989"/>
    </source>
</evidence>
<evidence type="ECO:0000259" key="5">
    <source>
        <dbReference type="PROSITE" id="PS50850"/>
    </source>
</evidence>
<protein>
    <submittedName>
        <fullName evidence="6">MFS transporter</fullName>
    </submittedName>
</protein>
<dbReference type="Gene3D" id="1.20.1250.20">
    <property type="entry name" value="MFS general substrate transporter like domains"/>
    <property type="match status" value="1"/>
</dbReference>
<dbReference type="PANTHER" id="PTHR23530">
    <property type="entry name" value="TRANSPORT PROTEIN-RELATED"/>
    <property type="match status" value="1"/>
</dbReference>
<feature type="transmembrane region" description="Helical" evidence="4">
    <location>
        <begin position="78"/>
        <end position="93"/>
    </location>
</feature>
<dbReference type="PANTHER" id="PTHR23530:SF1">
    <property type="entry name" value="PERMEASE, MAJOR FACILITATOR SUPERFAMILY-RELATED"/>
    <property type="match status" value="1"/>
</dbReference>
<feature type="domain" description="Major facilitator superfamily (MFS) profile" evidence="5">
    <location>
        <begin position="1"/>
        <end position="409"/>
    </location>
</feature>
<dbReference type="PROSITE" id="PS50850">
    <property type="entry name" value="MFS"/>
    <property type="match status" value="1"/>
</dbReference>
<dbReference type="AlphaFoldDB" id="A0A831TGM7"/>
<feature type="transmembrane region" description="Helical" evidence="4">
    <location>
        <begin position="259"/>
        <end position="280"/>
    </location>
</feature>
<dbReference type="CDD" id="cd06174">
    <property type="entry name" value="MFS"/>
    <property type="match status" value="1"/>
</dbReference>
<feature type="transmembrane region" description="Helical" evidence="4">
    <location>
        <begin position="15"/>
        <end position="37"/>
    </location>
</feature>
<dbReference type="SUPFAM" id="SSF103473">
    <property type="entry name" value="MFS general substrate transporter"/>
    <property type="match status" value="1"/>
</dbReference>
<dbReference type="Pfam" id="PF07690">
    <property type="entry name" value="MFS_1"/>
    <property type="match status" value="1"/>
</dbReference>
<gene>
    <name evidence="6" type="ORF">ENP34_04990</name>
</gene>
<dbReference type="InterPro" id="IPR053160">
    <property type="entry name" value="MFS_DHA3_Transporter"/>
</dbReference>
<accession>A0A831TGM7</accession>
<feature type="transmembrane region" description="Helical" evidence="4">
    <location>
        <begin position="382"/>
        <end position="405"/>
    </location>
</feature>
<reference evidence="6" key="1">
    <citation type="journal article" date="2020" name="mSystems">
        <title>Genome- and Community-Level Interaction Insights into Carbon Utilization and Element Cycling Functions of Hydrothermarchaeota in Hydrothermal Sediment.</title>
        <authorList>
            <person name="Zhou Z."/>
            <person name="Liu Y."/>
            <person name="Xu W."/>
            <person name="Pan J."/>
            <person name="Luo Z.H."/>
            <person name="Li M."/>
        </authorList>
    </citation>
    <scope>NUCLEOTIDE SEQUENCE [LARGE SCALE GENOMIC DNA]</scope>
    <source>
        <strain evidence="6">SpSt-210</strain>
    </source>
</reference>
<dbReference type="InterPro" id="IPR020846">
    <property type="entry name" value="MFS_dom"/>
</dbReference>
<evidence type="ECO:0000313" key="6">
    <source>
        <dbReference type="EMBL" id="HEG90783.1"/>
    </source>
</evidence>
<feature type="transmembrane region" description="Helical" evidence="4">
    <location>
        <begin position="166"/>
        <end position="186"/>
    </location>
</feature>
<name>A0A831TGM7_9BACT</name>